<dbReference type="GO" id="GO:0008745">
    <property type="term" value="F:N-acetylmuramoyl-L-alanine amidase activity"/>
    <property type="evidence" value="ECO:0007669"/>
    <property type="project" value="InterPro"/>
</dbReference>
<dbReference type="AlphaFoldDB" id="A0A4R2SCZ7"/>
<sequence>MKRIAFPRLLILGLVLVAGVLSLVGWALVNQPEQSLSLIDKAKNFSLFQPDASTPSPDKDQEPSAKDQELSRESPDSAPPPKDLALPYKSLQGKRILLDVGHGGSDSGAGSTQSQEKDINLEVARALKTVLEHHGAAVFLSRDADQAASSAAANAMDSNQSTINQRIAWANNTPGDLLIGLHMGTSRNNKVRGSLLLYDQNNSFATQSQKAADVLQKELTAFYSRYVNAGDIYKHKPADGNFPVLRQSPLPSVTLEMGFLSNEKDRALFLQPDFQKALTERIAYGAGYYFSLDAGQLAQMAIIIDDLGNNADGTNELLELGCPITVAIMPFMHASAKESALAHERNFEVLIHLSLEAERSVSTAYTPNTITTALADDQIRKIINEAKASVPHAIGLNNHMGSKATADTRVMSVIAEQAKENDWLLVDSSTSQNSQMSKAAGNFGVPFACRDFFIDNEHNYASSVQSLMAAAADAKRTGNAVVIGHVGPDGGKSTVKAIRDSLPKIQAMGIELVPISKIAK</sequence>
<dbReference type="SUPFAM" id="SSF53187">
    <property type="entry name" value="Zn-dependent exopeptidases"/>
    <property type="match status" value="1"/>
</dbReference>
<reference evidence="3 4" key="1">
    <citation type="submission" date="2019-03" db="EMBL/GenBank/DDBJ databases">
        <title>Genomic Encyclopedia of Type Strains, Phase IV (KMG-IV): sequencing the most valuable type-strain genomes for metagenomic binning, comparative biology and taxonomic classification.</title>
        <authorList>
            <person name="Goeker M."/>
        </authorList>
    </citation>
    <scope>NUCLEOTIDE SEQUENCE [LARGE SCALE GENOMIC DNA]</scope>
    <source>
        <strain evidence="3 4">DSM 11170</strain>
    </source>
</reference>
<dbReference type="InterPro" id="IPR006837">
    <property type="entry name" value="Divergent_DAC"/>
</dbReference>
<proteinExistence type="predicted"/>
<accession>A0A4R2SCZ7</accession>
<dbReference type="Pfam" id="PF04748">
    <property type="entry name" value="Polysacc_deac_2"/>
    <property type="match status" value="1"/>
</dbReference>
<dbReference type="Proteomes" id="UP000294813">
    <property type="component" value="Unassembled WGS sequence"/>
</dbReference>
<dbReference type="PANTHER" id="PTHR30105">
    <property type="entry name" value="UNCHARACTERIZED YIBQ-RELATED"/>
    <property type="match status" value="1"/>
</dbReference>
<gene>
    <name evidence="3" type="ORF">EDD73_101173</name>
</gene>
<feature type="domain" description="MurNAc-LAA" evidence="2">
    <location>
        <begin position="167"/>
        <end position="287"/>
    </location>
</feature>
<evidence type="ECO:0000313" key="4">
    <source>
        <dbReference type="Proteomes" id="UP000294813"/>
    </source>
</evidence>
<dbReference type="GO" id="GO:0009253">
    <property type="term" value="P:peptidoglycan catabolic process"/>
    <property type="evidence" value="ECO:0007669"/>
    <property type="project" value="InterPro"/>
</dbReference>
<dbReference type="CDD" id="cd02696">
    <property type="entry name" value="MurNAc-LAA"/>
    <property type="match status" value="1"/>
</dbReference>
<keyword evidence="4" id="KW-1185">Reference proteome</keyword>
<dbReference type="Gene3D" id="3.40.630.40">
    <property type="entry name" value="Zn-dependent exopeptidases"/>
    <property type="match status" value="1"/>
</dbReference>
<dbReference type="SUPFAM" id="SSF88713">
    <property type="entry name" value="Glycoside hydrolase/deacetylase"/>
    <property type="match status" value="1"/>
</dbReference>
<comment type="caution">
    <text evidence="3">The sequence shown here is derived from an EMBL/GenBank/DDBJ whole genome shotgun (WGS) entry which is preliminary data.</text>
</comment>
<evidence type="ECO:0000256" key="1">
    <source>
        <dbReference type="SAM" id="MobiDB-lite"/>
    </source>
</evidence>
<dbReference type="OrthoDB" id="9784811at2"/>
<dbReference type="PANTHER" id="PTHR30105:SF2">
    <property type="entry name" value="DIVERGENT POLYSACCHARIDE DEACETYLASE SUPERFAMILY"/>
    <property type="match status" value="1"/>
</dbReference>
<organism evidence="3 4">
    <name type="scientific">Heliophilum fasciatum</name>
    <dbReference type="NCBI Taxonomy" id="35700"/>
    <lineage>
        <taxon>Bacteria</taxon>
        <taxon>Bacillati</taxon>
        <taxon>Bacillota</taxon>
        <taxon>Clostridia</taxon>
        <taxon>Eubacteriales</taxon>
        <taxon>Heliobacteriaceae</taxon>
        <taxon>Heliophilum</taxon>
    </lineage>
</organism>
<name>A0A4R2SCZ7_9FIRM</name>
<dbReference type="CDD" id="cd10936">
    <property type="entry name" value="CE4_DAC2"/>
    <property type="match status" value="1"/>
</dbReference>
<dbReference type="EMBL" id="SLXT01000001">
    <property type="protein sequence ID" value="TCP69005.1"/>
    <property type="molecule type" value="Genomic_DNA"/>
</dbReference>
<dbReference type="Pfam" id="PF01520">
    <property type="entry name" value="Amidase_3"/>
    <property type="match status" value="1"/>
</dbReference>
<dbReference type="Gene3D" id="3.20.20.370">
    <property type="entry name" value="Glycoside hydrolase/deacetylase"/>
    <property type="match status" value="1"/>
</dbReference>
<dbReference type="GO" id="GO:0005975">
    <property type="term" value="P:carbohydrate metabolic process"/>
    <property type="evidence" value="ECO:0007669"/>
    <property type="project" value="InterPro"/>
</dbReference>
<protein>
    <recommendedName>
        <fullName evidence="2">MurNAc-LAA domain-containing protein</fullName>
    </recommendedName>
</protein>
<dbReference type="InterPro" id="IPR002508">
    <property type="entry name" value="MurNAc-LAA_cat"/>
</dbReference>
<dbReference type="RefSeq" id="WP_131917792.1">
    <property type="nucleotide sequence ID" value="NZ_JAOQNU010000001.1"/>
</dbReference>
<evidence type="ECO:0000313" key="3">
    <source>
        <dbReference type="EMBL" id="TCP69005.1"/>
    </source>
</evidence>
<feature type="compositionally biased region" description="Basic and acidic residues" evidence="1">
    <location>
        <begin position="57"/>
        <end position="75"/>
    </location>
</feature>
<dbReference type="InterPro" id="IPR011330">
    <property type="entry name" value="Glyco_hydro/deAcase_b/a-brl"/>
</dbReference>
<evidence type="ECO:0000259" key="2">
    <source>
        <dbReference type="SMART" id="SM00646"/>
    </source>
</evidence>
<feature type="region of interest" description="Disordered" evidence="1">
    <location>
        <begin position="49"/>
        <end position="85"/>
    </location>
</feature>
<dbReference type="SMART" id="SM00646">
    <property type="entry name" value="Ami_3"/>
    <property type="match status" value="1"/>
</dbReference>